<dbReference type="OrthoDB" id="9774579at2"/>
<proteinExistence type="predicted"/>
<accession>A0A0K1ESU0</accession>
<evidence type="ECO:0000313" key="1">
    <source>
        <dbReference type="EMBL" id="AKT43678.1"/>
    </source>
</evidence>
<dbReference type="KEGG" id="ccro:CMC5_079130"/>
<reference evidence="1 2" key="1">
    <citation type="submission" date="2015-07" db="EMBL/GenBank/DDBJ databases">
        <title>Genome analysis of myxobacterium Chondromyces crocatus Cm c5 reveals a high potential for natural compound synthesis and the genetic basis for the loss of fruiting body formation.</title>
        <authorList>
            <person name="Zaburannyi N."/>
            <person name="Bunk B."/>
            <person name="Maier J."/>
            <person name="Overmann J."/>
            <person name="Mueller R."/>
        </authorList>
    </citation>
    <scope>NUCLEOTIDE SEQUENCE [LARGE SCALE GENOMIC DNA]</scope>
    <source>
        <strain evidence="1 2">Cm c5</strain>
    </source>
</reference>
<evidence type="ECO:0000313" key="2">
    <source>
        <dbReference type="Proteomes" id="UP000067626"/>
    </source>
</evidence>
<dbReference type="STRING" id="52.CMC5_079130"/>
<gene>
    <name evidence="1" type="ORF">CMC5_079130</name>
</gene>
<name>A0A0K1ESU0_CHOCO</name>
<organism evidence="1 2">
    <name type="scientific">Chondromyces crocatus</name>
    <dbReference type="NCBI Taxonomy" id="52"/>
    <lineage>
        <taxon>Bacteria</taxon>
        <taxon>Pseudomonadati</taxon>
        <taxon>Myxococcota</taxon>
        <taxon>Polyangia</taxon>
        <taxon>Polyangiales</taxon>
        <taxon>Polyangiaceae</taxon>
        <taxon>Chondromyces</taxon>
    </lineage>
</organism>
<dbReference type="EMBL" id="CP012159">
    <property type="protein sequence ID" value="AKT43678.1"/>
    <property type="molecule type" value="Genomic_DNA"/>
</dbReference>
<keyword evidence="2" id="KW-1185">Reference proteome</keyword>
<protein>
    <submittedName>
        <fullName evidence="1">Uncharacterized protein</fullName>
    </submittedName>
</protein>
<dbReference type="AlphaFoldDB" id="A0A0K1ESU0"/>
<sequence length="384" mass="40106">MRIDLTAALDALAKAARKGRGRLGPSISEVGPRVGCLAFDPSGEFLAVGLSEHAPRVLVFELPGGERRTSYRLGHTYDGAYFQADMEDDEADYFGFFATLSCSFSPDGRWFAVQHANPNQGDVIDVNLQIFDRSRGGLALGLGPRDAEGEGRALGVSAYGWVAGGAGVVAASFDGGISAWRLGPRPTVRVVERPSAREVPPVLALSGDATGAHLALVRAGALELRDLLGGEATRRIALGVEPTAGGHVTLEFVRDRVVVAWAEQGVGTTFVVALESGHVERFPLTVRGSRAGGALGAMLIHPSGESVLWEVGGEDGTGRRLVRQPLDGGVARAIRRQSAASNEGPVAVSLDGLHVARAQGAEVVIRRIRPRSAKAGDSPSDGGG</sequence>
<dbReference type="InterPro" id="IPR015943">
    <property type="entry name" value="WD40/YVTN_repeat-like_dom_sf"/>
</dbReference>
<dbReference type="SUPFAM" id="SSF82171">
    <property type="entry name" value="DPP6 N-terminal domain-like"/>
    <property type="match status" value="1"/>
</dbReference>
<dbReference type="Gene3D" id="2.130.10.10">
    <property type="entry name" value="YVTN repeat-like/Quinoprotein amine dehydrogenase"/>
    <property type="match status" value="1"/>
</dbReference>
<dbReference type="RefSeq" id="WP_050435111.1">
    <property type="nucleotide sequence ID" value="NZ_CP012159.1"/>
</dbReference>
<dbReference type="Proteomes" id="UP000067626">
    <property type="component" value="Chromosome"/>
</dbReference>